<dbReference type="Pfam" id="PF13966">
    <property type="entry name" value="zf-RVT"/>
    <property type="match status" value="1"/>
</dbReference>
<accession>A0A803QJV6</accession>
<dbReference type="AlphaFoldDB" id="A0A803QJV6"/>
<dbReference type="Gramene" id="evm.model.10.1480">
    <property type="protein sequence ID" value="cds.evm.model.10.1480"/>
    <property type="gene ID" value="evm.TU.10.1480"/>
</dbReference>
<proteinExistence type="predicted"/>
<evidence type="ECO:0000259" key="1">
    <source>
        <dbReference type="Pfam" id="PF13966"/>
    </source>
</evidence>
<sequence>MPKHRFIFWQAINSQLLSRDKFEQFHIKLDNVLCPVCEDAPESNAHLFFDCWFSQQVVKMVSDWLGVKVWPNGFHSWKQWLLQIDMEKKHRILVATMAAVIYFIWNNRKTISLTNSRVQLQRLYKRSKNNVL</sequence>
<evidence type="ECO:0000313" key="3">
    <source>
        <dbReference type="Proteomes" id="UP000596661"/>
    </source>
</evidence>
<dbReference type="Proteomes" id="UP000596661">
    <property type="component" value="Unassembled WGS sequence"/>
</dbReference>
<dbReference type="EMBL" id="UZAU01000821">
    <property type="status" value="NOT_ANNOTATED_CDS"/>
    <property type="molecule type" value="Genomic_DNA"/>
</dbReference>
<name>A0A803QJV6_CANSA</name>
<protein>
    <recommendedName>
        <fullName evidence="1">Reverse transcriptase zinc-binding domain-containing protein</fullName>
    </recommendedName>
</protein>
<dbReference type="InterPro" id="IPR026960">
    <property type="entry name" value="RVT-Znf"/>
</dbReference>
<dbReference type="EnsemblPlants" id="evm.model.10.1480">
    <property type="protein sequence ID" value="cds.evm.model.10.1480"/>
    <property type="gene ID" value="evm.TU.10.1480"/>
</dbReference>
<keyword evidence="3" id="KW-1185">Reference proteome</keyword>
<feature type="domain" description="Reverse transcriptase zinc-binding" evidence="1">
    <location>
        <begin position="2"/>
        <end position="57"/>
    </location>
</feature>
<dbReference type="PANTHER" id="PTHR33116">
    <property type="entry name" value="REVERSE TRANSCRIPTASE ZINC-BINDING DOMAIN-CONTAINING PROTEIN-RELATED-RELATED"/>
    <property type="match status" value="1"/>
</dbReference>
<evidence type="ECO:0000313" key="2">
    <source>
        <dbReference type="EnsemblPlants" id="cds.evm.model.10.1480"/>
    </source>
</evidence>
<dbReference type="PANTHER" id="PTHR33116:SF84">
    <property type="entry name" value="RNA-DIRECTED DNA POLYMERASE"/>
    <property type="match status" value="1"/>
</dbReference>
<organism evidence="2 3">
    <name type="scientific">Cannabis sativa</name>
    <name type="common">Hemp</name>
    <name type="synonym">Marijuana</name>
    <dbReference type="NCBI Taxonomy" id="3483"/>
    <lineage>
        <taxon>Eukaryota</taxon>
        <taxon>Viridiplantae</taxon>
        <taxon>Streptophyta</taxon>
        <taxon>Embryophyta</taxon>
        <taxon>Tracheophyta</taxon>
        <taxon>Spermatophyta</taxon>
        <taxon>Magnoliopsida</taxon>
        <taxon>eudicotyledons</taxon>
        <taxon>Gunneridae</taxon>
        <taxon>Pentapetalae</taxon>
        <taxon>rosids</taxon>
        <taxon>fabids</taxon>
        <taxon>Rosales</taxon>
        <taxon>Cannabaceae</taxon>
        <taxon>Cannabis</taxon>
    </lineage>
</organism>
<reference evidence="2" key="1">
    <citation type="submission" date="2021-03" db="UniProtKB">
        <authorList>
            <consortium name="EnsemblPlants"/>
        </authorList>
    </citation>
    <scope>IDENTIFICATION</scope>
</reference>